<evidence type="ECO:0000259" key="1">
    <source>
        <dbReference type="PROSITE" id="PS50181"/>
    </source>
</evidence>
<accession>A0A165EWG6</accession>
<keyword evidence="3" id="KW-1185">Reference proteome</keyword>
<evidence type="ECO:0000313" key="2">
    <source>
        <dbReference type="EMBL" id="KZV87852.1"/>
    </source>
</evidence>
<dbReference type="Proteomes" id="UP000077266">
    <property type="component" value="Unassembled WGS sequence"/>
</dbReference>
<reference evidence="2 3" key="1">
    <citation type="journal article" date="2016" name="Mol. Biol. Evol.">
        <title>Comparative Genomics of Early-Diverging Mushroom-Forming Fungi Provides Insights into the Origins of Lignocellulose Decay Capabilities.</title>
        <authorList>
            <person name="Nagy L.G."/>
            <person name="Riley R."/>
            <person name="Tritt A."/>
            <person name="Adam C."/>
            <person name="Daum C."/>
            <person name="Floudas D."/>
            <person name="Sun H."/>
            <person name="Yadav J.S."/>
            <person name="Pangilinan J."/>
            <person name="Larsson K.H."/>
            <person name="Matsuura K."/>
            <person name="Barry K."/>
            <person name="Labutti K."/>
            <person name="Kuo R."/>
            <person name="Ohm R.A."/>
            <person name="Bhattacharya S.S."/>
            <person name="Shirouzu T."/>
            <person name="Yoshinaga Y."/>
            <person name="Martin F.M."/>
            <person name="Grigoriev I.V."/>
            <person name="Hibbett D.S."/>
        </authorList>
    </citation>
    <scope>NUCLEOTIDE SEQUENCE [LARGE SCALE GENOMIC DNA]</scope>
    <source>
        <strain evidence="2 3">HHB12029</strain>
    </source>
</reference>
<dbReference type="PROSITE" id="PS50181">
    <property type="entry name" value="FBOX"/>
    <property type="match status" value="1"/>
</dbReference>
<dbReference type="InParanoid" id="A0A165EWG6"/>
<evidence type="ECO:0000313" key="3">
    <source>
        <dbReference type="Proteomes" id="UP000077266"/>
    </source>
</evidence>
<protein>
    <recommendedName>
        <fullName evidence="1">F-box domain-containing protein</fullName>
    </recommendedName>
</protein>
<dbReference type="AlphaFoldDB" id="A0A165EWG6"/>
<gene>
    <name evidence="2" type="ORF">EXIGLDRAFT_839640</name>
</gene>
<feature type="domain" description="F-box" evidence="1">
    <location>
        <begin position="69"/>
        <end position="116"/>
    </location>
</feature>
<dbReference type="InterPro" id="IPR001810">
    <property type="entry name" value="F-box_dom"/>
</dbReference>
<sequence>MSTKRHAAFDASTLPDHVRGPFEGHVLHACEELYSKRSSALTSDMGDLDALVDSTRRIVAAYKTRYNHTRPAVSLPNEILVEIAGYADDDTLNGMRGTCMSWKTCLDACSLLWNQLAWTCLAPGCSSTELEQDLQLLDTRLTRGSRIALYINIPHATHPDGRVRSAIAPYIPTFEHHHHRVFELSFVFMHGSDLQFLHTLPEFPAVWRLKLKLARKDDDDGNRAMAPIVLMPDHFARVASFPRLKRLVIVNFIFNDILHTRMLDRVQELHLGYDMAFCARILSANWLACAWASCPTLKVFRLDVDFPITQIFHDLVPIPDIAGRTLDELVILVVNGSQESLRTMQHALHTSVTVSWTAWDPQYWILADLEDAKALNLSSRRYSSDAVECEDENADPERNPIEVLTVEVLDHRGFTRTIEYILKLEESSFWDYRSVWQYISPSRLHRITVTYQHWRDFCADVALPKLEELVVRMTVHAEPLPTTDSDKLNSISLSSLRTARFELARTTREWRHLPEGCVESFLRRIDTETLGTLRVELNHWARLHPVELAIVQGFVREVVARSNSSHARLIPPSLL</sequence>
<organism evidence="2 3">
    <name type="scientific">Exidia glandulosa HHB12029</name>
    <dbReference type="NCBI Taxonomy" id="1314781"/>
    <lineage>
        <taxon>Eukaryota</taxon>
        <taxon>Fungi</taxon>
        <taxon>Dikarya</taxon>
        <taxon>Basidiomycota</taxon>
        <taxon>Agaricomycotina</taxon>
        <taxon>Agaricomycetes</taxon>
        <taxon>Auriculariales</taxon>
        <taxon>Exidiaceae</taxon>
        <taxon>Exidia</taxon>
    </lineage>
</organism>
<dbReference type="EMBL" id="KV426113">
    <property type="protein sequence ID" value="KZV87852.1"/>
    <property type="molecule type" value="Genomic_DNA"/>
</dbReference>
<proteinExistence type="predicted"/>
<name>A0A165EWG6_EXIGL</name>